<keyword evidence="1" id="KW-0812">Transmembrane</keyword>
<reference evidence="3" key="1">
    <citation type="submission" date="2016-11" db="UniProtKB">
        <authorList>
            <consortium name="WormBaseParasite"/>
        </authorList>
    </citation>
    <scope>IDENTIFICATION</scope>
</reference>
<feature type="transmembrane region" description="Helical" evidence="1">
    <location>
        <begin position="73"/>
        <end position="95"/>
    </location>
</feature>
<protein>
    <submittedName>
        <fullName evidence="3">Uncharacterized protein</fullName>
    </submittedName>
</protein>
<keyword evidence="2" id="KW-1185">Reference proteome</keyword>
<feature type="transmembrane region" description="Helical" evidence="1">
    <location>
        <begin position="102"/>
        <end position="124"/>
    </location>
</feature>
<sequence>MLINKNYMGFLYINSISKIFFLLNRRNPLFFHALLKRNYHVISIRCHYLFQMKNWKRFPKLPPNIYLHQEKNLWILVSPIILNCFTSFFSLFLGFQESSRAVAFTLLGCMTFMSSVRIFLYHYFLKNHYYNYHCVTLFFILSEFFLFLTVCFSSLKPIHQFQTLFSRITNTLFSESRIVILKTDCYNIFY</sequence>
<dbReference type="AlphaFoldDB" id="A0A1I7WJY1"/>
<organism evidence="2 3">
    <name type="scientific">Heterorhabditis bacteriophora</name>
    <name type="common">Entomopathogenic nematode worm</name>
    <dbReference type="NCBI Taxonomy" id="37862"/>
    <lineage>
        <taxon>Eukaryota</taxon>
        <taxon>Metazoa</taxon>
        <taxon>Ecdysozoa</taxon>
        <taxon>Nematoda</taxon>
        <taxon>Chromadorea</taxon>
        <taxon>Rhabditida</taxon>
        <taxon>Rhabditina</taxon>
        <taxon>Rhabditomorpha</taxon>
        <taxon>Strongyloidea</taxon>
        <taxon>Heterorhabditidae</taxon>
        <taxon>Heterorhabditis</taxon>
    </lineage>
</organism>
<keyword evidence="1" id="KW-1133">Transmembrane helix</keyword>
<evidence type="ECO:0000256" key="1">
    <source>
        <dbReference type="SAM" id="Phobius"/>
    </source>
</evidence>
<evidence type="ECO:0000313" key="3">
    <source>
        <dbReference type="WBParaSite" id="Hba_05342"/>
    </source>
</evidence>
<accession>A0A1I7WJY1</accession>
<proteinExistence type="predicted"/>
<name>A0A1I7WJY1_HETBA</name>
<keyword evidence="1" id="KW-0472">Membrane</keyword>
<dbReference type="WBParaSite" id="Hba_05342">
    <property type="protein sequence ID" value="Hba_05342"/>
    <property type="gene ID" value="Hba_05342"/>
</dbReference>
<feature type="transmembrane region" description="Helical" evidence="1">
    <location>
        <begin position="7"/>
        <end position="24"/>
    </location>
</feature>
<feature type="transmembrane region" description="Helical" evidence="1">
    <location>
        <begin position="130"/>
        <end position="152"/>
    </location>
</feature>
<evidence type="ECO:0000313" key="2">
    <source>
        <dbReference type="Proteomes" id="UP000095283"/>
    </source>
</evidence>
<dbReference type="Proteomes" id="UP000095283">
    <property type="component" value="Unplaced"/>
</dbReference>